<name>A0A0D2JS37_9CHLO</name>
<keyword evidence="3" id="KW-1185">Reference proteome</keyword>
<feature type="region of interest" description="Disordered" evidence="1">
    <location>
        <begin position="702"/>
        <end position="759"/>
    </location>
</feature>
<dbReference type="KEGG" id="mng:MNEG_6146"/>
<feature type="region of interest" description="Disordered" evidence="1">
    <location>
        <begin position="630"/>
        <end position="661"/>
    </location>
</feature>
<evidence type="ECO:0000313" key="3">
    <source>
        <dbReference type="Proteomes" id="UP000054498"/>
    </source>
</evidence>
<proteinExistence type="predicted"/>
<dbReference type="STRING" id="145388.A0A0D2JS37"/>
<feature type="compositionally biased region" description="Low complexity" evidence="1">
    <location>
        <begin position="425"/>
        <end position="444"/>
    </location>
</feature>
<dbReference type="Proteomes" id="UP000054498">
    <property type="component" value="Unassembled WGS sequence"/>
</dbReference>
<feature type="compositionally biased region" description="Basic and acidic residues" evidence="1">
    <location>
        <begin position="501"/>
        <end position="512"/>
    </location>
</feature>
<feature type="compositionally biased region" description="Gly residues" evidence="1">
    <location>
        <begin position="828"/>
        <end position="853"/>
    </location>
</feature>
<evidence type="ECO:0000313" key="2">
    <source>
        <dbReference type="EMBL" id="KIZ01818.1"/>
    </source>
</evidence>
<dbReference type="RefSeq" id="XP_013900837.1">
    <property type="nucleotide sequence ID" value="XM_014045383.1"/>
</dbReference>
<dbReference type="GeneID" id="25739022"/>
<sequence>MSRKRLNASGVVAVPSSMALALTAAGSGDCWELSATCAGSGVLRLRVADLGYSCAESVFVVEEAPGGLLAFRAIGAHGLPLVASSQRDAPHYVGPCPSSGGKQAGAAAMWRPSQMGLTNPKTGKRLGFAVVELFAVSSESLKHLEKAAADQHGTALAQVAALQAQLAASEAKRQEQEQAAALEWRRMHLETSRLSEELRRADSVQKEARAAANSAGLRVLQLEQRVGQLSTDKQAAAQALSASEARAEGLCQRLTALEAAHEKERRSWASDVEGALHVERAARAEELAAARKSLAELQESIAARVRTAAHKEAARASLAAELVSRDEELRQLAAANSRLDYALQTIHRHIQRGSPHSSPHRAAAERSSLSSISLGELRGVVGAMRAGGGRQGVPGSNSAADQLRLWELLGDGPQEHEFEDDGSESDSGISSGSRDAARRSGAGESRARKEGQAEWESPARAVAGRSKAAAEEKLEGGGALASARSVDVPPQPRRSPVKLGRRTDGAADEGPHAEAPSWPVASEEGCVLLRPRRGAGALMASGAPAASFHGHGGGGGGGTDDAASSSAGCSLSMRALGEAARSMGSGSMGRRSSEAGSHRYSQGESDDEAAAGCRGQGGLAGVAHDAVNSLGARDGRGVPAATTEDGQWLEGAQRGRRGAPAGAAYDWTHQQSQNDQLLAQLQQLEQQQEGRQAGCLVSAAVAHHQREQRQQHQQQQGRQHRSRYEQPRSSRASSGAARAHALPSHVSAAPVGASGPEGAAVPVVEHRGRVVGASSAHLSPVKEEADQASRSLLASPGGRPSAARTLRLRPAPLTRGAVPGQPRHPGSGDVGGGISGGRTTGGSGGGGGSGSGGGSVSFQMADAIAAMGTADPRQAAALINLVADPLTTTRLMRHA</sequence>
<feature type="compositionally biased region" description="Low complexity" evidence="1">
    <location>
        <begin position="729"/>
        <end position="739"/>
    </location>
</feature>
<feature type="region of interest" description="Disordered" evidence="1">
    <location>
        <begin position="413"/>
        <end position="522"/>
    </location>
</feature>
<feature type="region of interest" description="Disordered" evidence="1">
    <location>
        <begin position="350"/>
        <end position="369"/>
    </location>
</feature>
<dbReference type="EMBL" id="KK101191">
    <property type="protein sequence ID" value="KIZ01818.1"/>
    <property type="molecule type" value="Genomic_DNA"/>
</dbReference>
<feature type="region of interest" description="Disordered" evidence="1">
    <location>
        <begin position="580"/>
        <end position="613"/>
    </location>
</feature>
<dbReference type="AlphaFoldDB" id="A0A0D2JS37"/>
<protein>
    <submittedName>
        <fullName evidence="2">Uncharacterized protein</fullName>
    </submittedName>
</protein>
<evidence type="ECO:0000256" key="1">
    <source>
        <dbReference type="SAM" id="MobiDB-lite"/>
    </source>
</evidence>
<accession>A0A0D2JS37</accession>
<organism evidence="2 3">
    <name type="scientific">Monoraphidium neglectum</name>
    <dbReference type="NCBI Taxonomy" id="145388"/>
    <lineage>
        <taxon>Eukaryota</taxon>
        <taxon>Viridiplantae</taxon>
        <taxon>Chlorophyta</taxon>
        <taxon>core chlorophytes</taxon>
        <taxon>Chlorophyceae</taxon>
        <taxon>CS clade</taxon>
        <taxon>Sphaeropleales</taxon>
        <taxon>Selenastraceae</taxon>
        <taxon>Monoraphidium</taxon>
    </lineage>
</organism>
<gene>
    <name evidence="2" type="ORF">MNEG_6146</name>
</gene>
<reference evidence="2 3" key="1">
    <citation type="journal article" date="2013" name="BMC Genomics">
        <title>Reconstruction of the lipid metabolism for the microalga Monoraphidium neglectum from its genome sequence reveals characteristics suitable for biofuel production.</title>
        <authorList>
            <person name="Bogen C."/>
            <person name="Al-Dilaimi A."/>
            <person name="Albersmeier A."/>
            <person name="Wichmann J."/>
            <person name="Grundmann M."/>
            <person name="Rupp O."/>
            <person name="Lauersen K.J."/>
            <person name="Blifernez-Klassen O."/>
            <person name="Kalinowski J."/>
            <person name="Goesmann A."/>
            <person name="Mussgnug J.H."/>
            <person name="Kruse O."/>
        </authorList>
    </citation>
    <scope>NUCLEOTIDE SEQUENCE [LARGE SCALE GENOMIC DNA]</scope>
    <source>
        <strain evidence="2 3">SAG 48.87</strain>
    </source>
</reference>
<feature type="region of interest" description="Disordered" evidence="1">
    <location>
        <begin position="774"/>
        <end position="853"/>
    </location>
</feature>
<feature type="compositionally biased region" description="Low complexity" evidence="1">
    <location>
        <begin position="580"/>
        <end position="590"/>
    </location>
</feature>
<feature type="compositionally biased region" description="Low complexity" evidence="1">
    <location>
        <begin position="799"/>
        <end position="815"/>
    </location>
</feature>